<dbReference type="InterPro" id="IPR012902">
    <property type="entry name" value="N_methyl_site"/>
</dbReference>
<accession>A0A1J0WCP8</accession>
<dbReference type="InterPro" id="IPR013545">
    <property type="entry name" value="T2SS_protein-GspG_C"/>
</dbReference>
<evidence type="ECO:0000256" key="4">
    <source>
        <dbReference type="ARBA" id="ARBA00022475"/>
    </source>
</evidence>
<dbReference type="InterPro" id="IPR000983">
    <property type="entry name" value="Bac_GSPG_pilin"/>
</dbReference>
<dbReference type="Gene3D" id="3.30.700.10">
    <property type="entry name" value="Glycoprotein, Type 4 Pilin"/>
    <property type="match status" value="1"/>
</dbReference>
<keyword evidence="7 10" id="KW-0812">Transmembrane</keyword>
<reference evidence="12 13" key="1">
    <citation type="submission" date="2016-11" db="EMBL/GenBank/DDBJ databases">
        <title>Complete genome sequence of Sulfitobacter sp. AM1-D1, a toxic bacteria associated with marine dinoflagellate Alexandrium minutum in East China Sea.</title>
        <authorList>
            <person name="Yang Q."/>
            <person name="Zhang X."/>
            <person name="Tian X."/>
        </authorList>
    </citation>
    <scope>NUCLEOTIDE SEQUENCE [LARGE SCALE GENOMIC DNA]</scope>
    <source>
        <strain evidence="12 13">AM1-D1</strain>
    </source>
</reference>
<feature type="domain" description="Type II secretion system protein GspG C-terminal" evidence="11">
    <location>
        <begin position="45"/>
        <end position="154"/>
    </location>
</feature>
<evidence type="ECO:0000259" key="11">
    <source>
        <dbReference type="Pfam" id="PF08334"/>
    </source>
</evidence>
<sequence length="157" mass="17096">MERAASSQSIRKARRHTAGDDGFSLLELMVVVVILSILALVIVPRVIDRPDQARAARAQSDIAAISGAINLYRLDNFRYPTTEQGLAALVNRPTTDPQPPNWATNGYMERLPVDPWGQPYQYLQPGVHGDFDVFSYGADGVTGGSGPDADIGSWNQN</sequence>
<dbReference type="InterPro" id="IPR010054">
    <property type="entry name" value="Type2_sec_GspG"/>
</dbReference>
<keyword evidence="5" id="KW-0488">Methylation</keyword>
<evidence type="ECO:0000313" key="12">
    <source>
        <dbReference type="EMBL" id="APE42084.1"/>
    </source>
</evidence>
<dbReference type="NCBIfam" id="TIGR01710">
    <property type="entry name" value="typeII_sec_gspG"/>
    <property type="match status" value="1"/>
</dbReference>
<keyword evidence="13" id="KW-1185">Reference proteome</keyword>
<name>A0A1J0WCP8_9RHOB</name>
<organism evidence="12 13">
    <name type="scientific">Sulfitobacter alexandrii</name>
    <dbReference type="NCBI Taxonomy" id="1917485"/>
    <lineage>
        <taxon>Bacteria</taxon>
        <taxon>Pseudomonadati</taxon>
        <taxon>Pseudomonadota</taxon>
        <taxon>Alphaproteobacteria</taxon>
        <taxon>Rhodobacterales</taxon>
        <taxon>Roseobacteraceae</taxon>
        <taxon>Sulfitobacter</taxon>
    </lineage>
</organism>
<evidence type="ECO:0000256" key="1">
    <source>
        <dbReference type="ARBA" id="ARBA00004377"/>
    </source>
</evidence>
<dbReference type="PRINTS" id="PR00813">
    <property type="entry name" value="BCTERIALGSPG"/>
</dbReference>
<evidence type="ECO:0000256" key="8">
    <source>
        <dbReference type="ARBA" id="ARBA00022989"/>
    </source>
</evidence>
<dbReference type="EMBL" id="CP018076">
    <property type="protein sequence ID" value="APE42084.1"/>
    <property type="molecule type" value="Genomic_DNA"/>
</dbReference>
<keyword evidence="9 10" id="KW-0472">Membrane</keyword>
<dbReference type="Proteomes" id="UP000181897">
    <property type="component" value="Chromosome"/>
</dbReference>
<dbReference type="Pfam" id="PF08334">
    <property type="entry name" value="T2SSG"/>
    <property type="match status" value="1"/>
</dbReference>
<feature type="transmembrane region" description="Helical" evidence="10">
    <location>
        <begin position="28"/>
        <end position="47"/>
    </location>
</feature>
<dbReference type="Pfam" id="PF07963">
    <property type="entry name" value="N_methyl"/>
    <property type="match status" value="1"/>
</dbReference>
<dbReference type="GO" id="GO:0015628">
    <property type="term" value="P:protein secretion by the type II secretion system"/>
    <property type="evidence" value="ECO:0007669"/>
    <property type="project" value="InterPro"/>
</dbReference>
<keyword evidence="6" id="KW-0997">Cell inner membrane</keyword>
<keyword evidence="4" id="KW-1003">Cell membrane</keyword>
<dbReference type="NCBIfam" id="TIGR02532">
    <property type="entry name" value="IV_pilin_GFxxxE"/>
    <property type="match status" value="1"/>
</dbReference>
<evidence type="ECO:0000313" key="13">
    <source>
        <dbReference type="Proteomes" id="UP000181897"/>
    </source>
</evidence>
<dbReference type="PANTHER" id="PTHR30093">
    <property type="entry name" value="GENERAL SECRETION PATHWAY PROTEIN G"/>
    <property type="match status" value="1"/>
</dbReference>
<dbReference type="STRING" id="1917485.BOO69_00665"/>
<dbReference type="GO" id="GO:0015627">
    <property type="term" value="C:type II protein secretion system complex"/>
    <property type="evidence" value="ECO:0007669"/>
    <property type="project" value="InterPro"/>
</dbReference>
<evidence type="ECO:0000256" key="3">
    <source>
        <dbReference type="ARBA" id="ARBA00020042"/>
    </source>
</evidence>
<gene>
    <name evidence="12" type="ORF">BOO69_00665</name>
</gene>
<evidence type="ECO:0000256" key="5">
    <source>
        <dbReference type="ARBA" id="ARBA00022481"/>
    </source>
</evidence>
<dbReference type="GO" id="GO:0005886">
    <property type="term" value="C:plasma membrane"/>
    <property type="evidence" value="ECO:0007669"/>
    <property type="project" value="UniProtKB-SubCell"/>
</dbReference>
<dbReference type="PANTHER" id="PTHR30093:SF44">
    <property type="entry name" value="TYPE II SECRETION SYSTEM CORE PROTEIN G"/>
    <property type="match status" value="1"/>
</dbReference>
<dbReference type="KEGG" id="suam:BOO69_00665"/>
<evidence type="ECO:0000256" key="6">
    <source>
        <dbReference type="ARBA" id="ARBA00022519"/>
    </source>
</evidence>
<dbReference type="OrthoDB" id="9795612at2"/>
<dbReference type="RefSeq" id="WP_071969380.1">
    <property type="nucleotide sequence ID" value="NZ_CP018076.1"/>
</dbReference>
<dbReference type="InterPro" id="IPR045584">
    <property type="entry name" value="Pilin-like"/>
</dbReference>
<evidence type="ECO:0000256" key="7">
    <source>
        <dbReference type="ARBA" id="ARBA00022692"/>
    </source>
</evidence>
<evidence type="ECO:0000256" key="2">
    <source>
        <dbReference type="ARBA" id="ARBA00009984"/>
    </source>
</evidence>
<comment type="subcellular location">
    <subcellularLocation>
        <location evidence="1">Cell inner membrane</location>
        <topology evidence="1">Single-pass membrane protein</topology>
    </subcellularLocation>
</comment>
<proteinExistence type="inferred from homology"/>
<evidence type="ECO:0000256" key="9">
    <source>
        <dbReference type="ARBA" id="ARBA00023136"/>
    </source>
</evidence>
<keyword evidence="8 10" id="KW-1133">Transmembrane helix</keyword>
<dbReference type="AlphaFoldDB" id="A0A1J0WCP8"/>
<dbReference type="SUPFAM" id="SSF54523">
    <property type="entry name" value="Pili subunits"/>
    <property type="match status" value="1"/>
</dbReference>
<protein>
    <recommendedName>
        <fullName evidence="3">Type II secretion system core protein G</fullName>
    </recommendedName>
</protein>
<comment type="similarity">
    <text evidence="2">Belongs to the GSP G family.</text>
</comment>
<evidence type="ECO:0000256" key="10">
    <source>
        <dbReference type="SAM" id="Phobius"/>
    </source>
</evidence>